<evidence type="ECO:0000256" key="9">
    <source>
        <dbReference type="ARBA" id="ARBA00048679"/>
    </source>
</evidence>
<feature type="compositionally biased region" description="Basic and acidic residues" evidence="11">
    <location>
        <begin position="1419"/>
        <end position="1454"/>
    </location>
</feature>
<evidence type="ECO:0000256" key="11">
    <source>
        <dbReference type="SAM" id="MobiDB-lite"/>
    </source>
</evidence>
<feature type="region of interest" description="Disordered" evidence="11">
    <location>
        <begin position="983"/>
        <end position="1143"/>
    </location>
</feature>
<dbReference type="Gene3D" id="1.10.510.10">
    <property type="entry name" value="Transferase(Phosphotransferase) domain 1"/>
    <property type="match status" value="2"/>
</dbReference>
<feature type="compositionally biased region" description="Basic and acidic residues" evidence="11">
    <location>
        <begin position="450"/>
        <end position="524"/>
    </location>
</feature>
<dbReference type="Proteomes" id="UP001519460">
    <property type="component" value="Unassembled WGS sequence"/>
</dbReference>
<feature type="compositionally biased region" description="Basic and acidic residues" evidence="11">
    <location>
        <begin position="1601"/>
        <end position="1629"/>
    </location>
</feature>
<evidence type="ECO:0000256" key="2">
    <source>
        <dbReference type="ARBA" id="ARBA00012513"/>
    </source>
</evidence>
<reference evidence="13 14" key="1">
    <citation type="journal article" date="2023" name="Sci. Data">
        <title>Genome assembly of the Korean intertidal mud-creeper Batillaria attramentaria.</title>
        <authorList>
            <person name="Patra A.K."/>
            <person name="Ho P.T."/>
            <person name="Jun S."/>
            <person name="Lee S.J."/>
            <person name="Kim Y."/>
            <person name="Won Y.J."/>
        </authorList>
    </citation>
    <scope>NUCLEOTIDE SEQUENCE [LARGE SCALE GENOMIC DNA]</scope>
    <source>
        <strain evidence="13">Wonlab-2016</strain>
    </source>
</reference>
<dbReference type="InterPro" id="IPR008271">
    <property type="entry name" value="Ser/Thr_kinase_AS"/>
</dbReference>
<feature type="compositionally biased region" description="Low complexity" evidence="11">
    <location>
        <begin position="574"/>
        <end position="586"/>
    </location>
</feature>
<dbReference type="InterPro" id="IPR000719">
    <property type="entry name" value="Prot_kinase_dom"/>
</dbReference>
<feature type="compositionally biased region" description="Basic and acidic residues" evidence="11">
    <location>
        <begin position="599"/>
        <end position="637"/>
    </location>
</feature>
<keyword evidence="5 10" id="KW-0547">Nucleotide-binding</keyword>
<keyword evidence="7 10" id="KW-0067">ATP-binding</keyword>
<feature type="region of interest" description="Disordered" evidence="11">
    <location>
        <begin position="170"/>
        <end position="250"/>
    </location>
</feature>
<feature type="compositionally biased region" description="Acidic residues" evidence="11">
    <location>
        <begin position="1027"/>
        <end position="1047"/>
    </location>
</feature>
<feature type="compositionally biased region" description="Basic and acidic residues" evidence="11">
    <location>
        <begin position="661"/>
        <end position="670"/>
    </location>
</feature>
<feature type="compositionally biased region" description="Polar residues" evidence="11">
    <location>
        <begin position="587"/>
        <end position="598"/>
    </location>
</feature>
<evidence type="ECO:0000256" key="1">
    <source>
        <dbReference type="ARBA" id="ARBA00010886"/>
    </source>
</evidence>
<dbReference type="SMART" id="SM00220">
    <property type="entry name" value="S_TKc"/>
    <property type="match status" value="2"/>
</dbReference>
<keyword evidence="14" id="KW-1185">Reference proteome</keyword>
<feature type="region of interest" description="Disordered" evidence="11">
    <location>
        <begin position="574"/>
        <end position="713"/>
    </location>
</feature>
<dbReference type="InterPro" id="IPR011009">
    <property type="entry name" value="Kinase-like_dom_sf"/>
</dbReference>
<dbReference type="GO" id="GO:0004674">
    <property type="term" value="F:protein serine/threonine kinase activity"/>
    <property type="evidence" value="ECO:0007669"/>
    <property type="project" value="UniProtKB-KW"/>
</dbReference>
<dbReference type="EC" id="2.7.11.1" evidence="2"/>
<feature type="region of interest" description="Disordered" evidence="11">
    <location>
        <begin position="1571"/>
        <end position="1635"/>
    </location>
</feature>
<proteinExistence type="inferred from homology"/>
<evidence type="ECO:0000256" key="7">
    <source>
        <dbReference type="ARBA" id="ARBA00022840"/>
    </source>
</evidence>
<protein>
    <recommendedName>
        <fullName evidence="2">non-specific serine/threonine protein kinase</fullName>
        <ecNumber evidence="2">2.7.11.1</ecNumber>
    </recommendedName>
</protein>
<accession>A0ABD0LNH4</accession>
<feature type="compositionally biased region" description="Basic and acidic residues" evidence="11">
    <location>
        <begin position="909"/>
        <end position="939"/>
    </location>
</feature>
<dbReference type="GO" id="GO:0005524">
    <property type="term" value="F:ATP binding"/>
    <property type="evidence" value="ECO:0007669"/>
    <property type="project" value="UniProtKB-UniRule"/>
</dbReference>
<comment type="caution">
    <text evidence="13">The sequence shown here is derived from an EMBL/GenBank/DDBJ whole genome shotgun (WGS) entry which is preliminary data.</text>
</comment>
<feature type="compositionally biased region" description="Basic and acidic residues" evidence="11">
    <location>
        <begin position="859"/>
        <end position="894"/>
    </location>
</feature>
<feature type="compositionally biased region" description="Polar residues" evidence="11">
    <location>
        <begin position="1352"/>
        <end position="1371"/>
    </location>
</feature>
<feature type="compositionally biased region" description="Pro residues" evidence="11">
    <location>
        <begin position="231"/>
        <end position="240"/>
    </location>
</feature>
<gene>
    <name evidence="13" type="ORF">BaRGS_00008113</name>
</gene>
<feature type="binding site" evidence="10">
    <location>
        <position position="1225"/>
    </location>
    <ligand>
        <name>ATP</name>
        <dbReference type="ChEBI" id="CHEBI:30616"/>
    </ligand>
</feature>
<feature type="domain" description="Protein kinase" evidence="12">
    <location>
        <begin position="1196"/>
        <end position="1468"/>
    </location>
</feature>
<feature type="compositionally biased region" description="Basic and acidic residues" evidence="11">
    <location>
        <begin position="264"/>
        <end position="273"/>
    </location>
</feature>
<feature type="region of interest" description="Disordered" evidence="11">
    <location>
        <begin position="776"/>
        <end position="954"/>
    </location>
</feature>
<dbReference type="PANTHER" id="PTHR44899:SF3">
    <property type="entry name" value="SERINE_THREONINE-PROTEIN KINASE NEK1"/>
    <property type="match status" value="1"/>
</dbReference>
<dbReference type="InterPro" id="IPR017441">
    <property type="entry name" value="Protein_kinase_ATP_BS"/>
</dbReference>
<feature type="compositionally biased region" description="Acidic residues" evidence="11">
    <location>
        <begin position="1001"/>
        <end position="1012"/>
    </location>
</feature>
<feature type="compositionally biased region" description="Basic and acidic residues" evidence="11">
    <location>
        <begin position="340"/>
        <end position="352"/>
    </location>
</feature>
<feature type="compositionally biased region" description="Basic and acidic residues" evidence="11">
    <location>
        <begin position="1571"/>
        <end position="1584"/>
    </location>
</feature>
<feature type="region of interest" description="Disordered" evidence="11">
    <location>
        <begin position="1412"/>
        <end position="1553"/>
    </location>
</feature>
<keyword evidence="3" id="KW-0723">Serine/threonine-protein kinase</keyword>
<comment type="catalytic activity">
    <reaction evidence="8">
        <text>L-threonyl-[protein] + ATP = O-phospho-L-threonyl-[protein] + ADP + H(+)</text>
        <dbReference type="Rhea" id="RHEA:46608"/>
        <dbReference type="Rhea" id="RHEA-COMP:11060"/>
        <dbReference type="Rhea" id="RHEA-COMP:11605"/>
        <dbReference type="ChEBI" id="CHEBI:15378"/>
        <dbReference type="ChEBI" id="CHEBI:30013"/>
        <dbReference type="ChEBI" id="CHEBI:30616"/>
        <dbReference type="ChEBI" id="CHEBI:61977"/>
        <dbReference type="ChEBI" id="CHEBI:456216"/>
        <dbReference type="EC" id="2.7.11.1"/>
    </reaction>
</comment>
<dbReference type="PROSITE" id="PS50011">
    <property type="entry name" value="PROTEIN_KINASE_DOM"/>
    <property type="match status" value="2"/>
</dbReference>
<feature type="domain" description="Protein kinase" evidence="12">
    <location>
        <begin position="1"/>
        <end position="148"/>
    </location>
</feature>
<dbReference type="PANTHER" id="PTHR44899">
    <property type="entry name" value="CAMK FAMILY PROTEIN KINASE"/>
    <property type="match status" value="1"/>
</dbReference>
<evidence type="ECO:0000313" key="14">
    <source>
        <dbReference type="Proteomes" id="UP001519460"/>
    </source>
</evidence>
<evidence type="ECO:0000256" key="8">
    <source>
        <dbReference type="ARBA" id="ARBA00047899"/>
    </source>
</evidence>
<evidence type="ECO:0000256" key="5">
    <source>
        <dbReference type="ARBA" id="ARBA00022741"/>
    </source>
</evidence>
<keyword evidence="6" id="KW-0418">Kinase</keyword>
<dbReference type="SUPFAM" id="SSF56112">
    <property type="entry name" value="Protein kinase-like (PK-like)"/>
    <property type="match status" value="2"/>
</dbReference>
<evidence type="ECO:0000256" key="4">
    <source>
        <dbReference type="ARBA" id="ARBA00022679"/>
    </source>
</evidence>
<comment type="similarity">
    <text evidence="1">Belongs to the protein kinase superfamily. NEK Ser/Thr protein kinase family. NIMA subfamily.</text>
</comment>
<evidence type="ECO:0000256" key="3">
    <source>
        <dbReference type="ARBA" id="ARBA00022527"/>
    </source>
</evidence>
<dbReference type="EMBL" id="JACVVK020000036">
    <property type="protein sequence ID" value="KAK7500538.1"/>
    <property type="molecule type" value="Genomic_DNA"/>
</dbReference>
<evidence type="ECO:0000256" key="10">
    <source>
        <dbReference type="PROSITE-ProRule" id="PRU10141"/>
    </source>
</evidence>
<feature type="compositionally biased region" description="Basic and acidic residues" evidence="11">
    <location>
        <begin position="1480"/>
        <end position="1495"/>
    </location>
</feature>
<dbReference type="Pfam" id="PF00069">
    <property type="entry name" value="Pkinase"/>
    <property type="match status" value="2"/>
</dbReference>
<feature type="compositionally biased region" description="Basic and acidic residues" evidence="11">
    <location>
        <begin position="1323"/>
        <end position="1347"/>
    </location>
</feature>
<feature type="compositionally biased region" description="Basic and acidic residues" evidence="11">
    <location>
        <begin position="1127"/>
        <end position="1138"/>
    </location>
</feature>
<dbReference type="PROSITE" id="PS00108">
    <property type="entry name" value="PROTEIN_KINASE_ST"/>
    <property type="match status" value="1"/>
</dbReference>
<evidence type="ECO:0000259" key="12">
    <source>
        <dbReference type="PROSITE" id="PS50011"/>
    </source>
</evidence>
<dbReference type="PROSITE" id="PS00107">
    <property type="entry name" value="PROTEIN_KINASE_ATP"/>
    <property type="match status" value="1"/>
</dbReference>
<feature type="non-terminal residue" evidence="13">
    <location>
        <position position="1"/>
    </location>
</feature>
<evidence type="ECO:0000256" key="6">
    <source>
        <dbReference type="ARBA" id="ARBA00022777"/>
    </source>
</evidence>
<name>A0ABD0LNH4_9CAEN</name>
<organism evidence="13 14">
    <name type="scientific">Batillaria attramentaria</name>
    <dbReference type="NCBI Taxonomy" id="370345"/>
    <lineage>
        <taxon>Eukaryota</taxon>
        <taxon>Metazoa</taxon>
        <taxon>Spiralia</taxon>
        <taxon>Lophotrochozoa</taxon>
        <taxon>Mollusca</taxon>
        <taxon>Gastropoda</taxon>
        <taxon>Caenogastropoda</taxon>
        <taxon>Sorbeoconcha</taxon>
        <taxon>Cerithioidea</taxon>
        <taxon>Batillariidae</taxon>
        <taxon>Batillaria</taxon>
    </lineage>
</organism>
<comment type="catalytic activity">
    <reaction evidence="9">
        <text>L-seryl-[protein] + ATP = O-phospho-L-seryl-[protein] + ADP + H(+)</text>
        <dbReference type="Rhea" id="RHEA:17989"/>
        <dbReference type="Rhea" id="RHEA-COMP:9863"/>
        <dbReference type="Rhea" id="RHEA-COMP:11604"/>
        <dbReference type="ChEBI" id="CHEBI:15378"/>
        <dbReference type="ChEBI" id="CHEBI:29999"/>
        <dbReference type="ChEBI" id="CHEBI:30616"/>
        <dbReference type="ChEBI" id="CHEBI:83421"/>
        <dbReference type="ChEBI" id="CHEBI:456216"/>
        <dbReference type="EC" id="2.7.11.1"/>
    </reaction>
</comment>
<feature type="region of interest" description="Disordered" evidence="11">
    <location>
        <begin position="409"/>
        <end position="555"/>
    </location>
</feature>
<feature type="compositionally biased region" description="Basic and acidic residues" evidence="11">
    <location>
        <begin position="1522"/>
        <end position="1537"/>
    </location>
</feature>
<dbReference type="InterPro" id="IPR051131">
    <property type="entry name" value="NEK_Ser/Thr_kinase_NIMA"/>
</dbReference>
<feature type="region of interest" description="Disordered" evidence="11">
    <location>
        <begin position="264"/>
        <end position="325"/>
    </location>
</feature>
<feature type="compositionally biased region" description="Basic and acidic residues" evidence="11">
    <location>
        <begin position="1103"/>
        <end position="1119"/>
    </location>
</feature>
<feature type="compositionally biased region" description="Polar residues" evidence="11">
    <location>
        <begin position="1093"/>
        <end position="1102"/>
    </location>
</feature>
<sequence>ILMWFVQICLAIKHIHDRKILHRDIKSQNIFLSSSGTVQLGDFGIAKVLNNTVELARTCIGTPYYLSPEIVENNDIWSLGCVLYELTTLKHAFEAGNMKNLVLKIIRGSYPPVPPQYSYDLRGLIAQLFKRAPRDRPSINNVLRKNFIMERQIADEFNHTILHGAKLAKALPPAPRPSSAPKKSVTPRPGSANSRPGSAGQKRYNPAAVYGVPVGRKSQNRSSQDLKKKPPAPGNRPVPVPGQQQEEQFARRHKDLVEKQKMDRINKAKEEGWRNLVDSLDSDKDEPAQPSPRGDARPLPIPRQRPEPVQPNYLENRPPREAGKYDDYLAYLDQLKNQRAAREREMDQRAGEYMRAPQPVPLLNRPGGGGGNVNNQAALAIQQANHDRQMAAQAAERARIVEDYQQRRREAAVNKARGQADLYGGRPPSAGARASPVPRPRQGRPPAAQGRDKEEQDYLEKLRQIREQNMRERRALHQQHKPGDNAAADKEADERRKKVEALKQQADDWAKKKKEQLEKDRQDLLNKNGNRGKQGRPPSAGGSRPGSAAAKPNIKPAVAMPITGVLHVIGAADKAAPPAAGGQATPSSEDSPPSAVQQKKSEILKRLNDKTPGRGKWGSEKEAAAPVEEKGDGRSKWGEGAVSPLAVTQPESPEPDTSRSQWDKDEKLRLSDLPLEQTASQMEATSARDNVVKNPVDEGENPRSARNQWGRPGSTVVKALNNLPVFEGTVTGEFRRPNVTRYHYSACCGFHDSVADTPTTPQPAQNAAEPLIGETELPGSNRFVTSHETPANRAELELCSSEKLETVPESSEDLAETSRTEKENAVEPDEQPDCSKAGETSQKLEEESEQPSGASAENEDVKEVPKKTGLKEKPAVPKKPDLLPKPKLLSRPDKPFAFSDETPEVVASENKDSKAFDKSNEEAKQENEGETGKEEDRSHSVQKGLCTGNFDMKNVQMLRTCSEPDLTRLFRTAVKCVEATLRRHQSLDLSQEVDADKGSCVDEEAEVNEDDSSPTSSTEDKDRDDDGKEDDDDEGNDEEENDEDEDLISMRATMQSLLLDDEDDDDSSGVTSPKIQFSLSSDAESSLKKAGSTGKSVENGETTGKDKAESSAQSKEKDLGGSAVDPIPHEHVVKSKIDSDDETVFGDDDEAEDLDLFSRLEQQRADLEKELGFDKFIEVYKTVQSDCSKMGKTEDYKVTKKIGEGAFGQAFLVENKESRCQYVMKKLALDGAAVLSQLSHEYIVSFYDCFEQRGSLYIVMDYCSRGDLRKVIEKEQKLPEGQILTWFAQLCLALKYVHDRKMLHRDIKPEAETDYQKSAPEIDDQKSAPEIDDQKSAPEIDDQKSAPEIDDQNSAPEIDYQNSAPEIDYQNTEPEIDYQNTEPEIDYQNTEPTQADSAPRTDEVLDMLQITYKRNGGHGNRDHKERKHWDDEDHVRSLRKLLPEADDKIQKSSDDEFDDTGEMTTPAFTKLPLDTFQLLDLREAREKDERKKGSSDDEFDDTGEMTTPAFTKLPLDTFQLLKLREAREKDERKKGSSDDEFDDTGEMTTPAFTKLPLDTFQLLDLREARVKDERKKGSSDDTGKKRVAFAEIPPDSFQVQDLRRAPERRNESTEDQPKPDARTLKKPDDETPAEDDDMFCECDIWGHLDLFKRLEDGKAQLKKDLGSSLYSKINELMKGIQEKDDCDVVGEVQKVLEILGSQKEMFASIFFLA</sequence>
<evidence type="ECO:0000313" key="13">
    <source>
        <dbReference type="EMBL" id="KAK7500538.1"/>
    </source>
</evidence>
<feature type="compositionally biased region" description="Low complexity" evidence="11">
    <location>
        <begin position="535"/>
        <end position="550"/>
    </location>
</feature>
<feature type="region of interest" description="Disordered" evidence="11">
    <location>
        <begin position="1309"/>
        <end position="1371"/>
    </location>
</feature>
<feature type="compositionally biased region" description="Polar residues" evidence="11">
    <location>
        <begin position="1069"/>
        <end position="1084"/>
    </location>
</feature>
<feature type="compositionally biased region" description="Polar residues" evidence="11">
    <location>
        <begin position="677"/>
        <end position="688"/>
    </location>
</feature>
<feature type="compositionally biased region" description="Basic and acidic residues" evidence="11">
    <location>
        <begin position="816"/>
        <end position="825"/>
    </location>
</feature>
<keyword evidence="4" id="KW-0808">Transferase</keyword>
<feature type="region of interest" description="Disordered" evidence="11">
    <location>
        <begin position="339"/>
        <end position="361"/>
    </location>
</feature>
<feature type="compositionally biased region" description="Basic and acidic residues" evidence="11">
    <location>
        <begin position="794"/>
        <end position="806"/>
    </location>
</feature>